<dbReference type="EMBL" id="SDMK01000003">
    <property type="protein sequence ID" value="RXS94267.1"/>
    <property type="molecule type" value="Genomic_DNA"/>
</dbReference>
<dbReference type="Pfam" id="PF00072">
    <property type="entry name" value="Response_reg"/>
    <property type="match status" value="1"/>
</dbReference>
<dbReference type="GO" id="GO:0006355">
    <property type="term" value="P:regulation of DNA-templated transcription"/>
    <property type="evidence" value="ECO:0007669"/>
    <property type="project" value="InterPro"/>
</dbReference>
<keyword evidence="7" id="KW-0804">Transcription</keyword>
<evidence type="ECO:0000256" key="8">
    <source>
        <dbReference type="PROSITE-ProRule" id="PRU00169"/>
    </source>
</evidence>
<evidence type="ECO:0000256" key="4">
    <source>
        <dbReference type="ARBA" id="ARBA00023012"/>
    </source>
</evidence>
<reference evidence="12 13" key="1">
    <citation type="journal article" date="2016" name="Int. J. Syst. Evol. Microbiol.">
        <title>Acidipila dinghuensis sp. nov., an acidobacterium isolated from forest soil.</title>
        <authorList>
            <person name="Jiang Y.W."/>
            <person name="Wang J."/>
            <person name="Chen M.H."/>
            <person name="Lv Y.Y."/>
            <person name="Qiu L.H."/>
        </authorList>
    </citation>
    <scope>NUCLEOTIDE SEQUENCE [LARGE SCALE GENOMIC DNA]</scope>
    <source>
        <strain evidence="12 13">DHOF10</strain>
    </source>
</reference>
<feature type="DNA-binding region" description="OmpR/PhoB-type" evidence="9">
    <location>
        <begin position="126"/>
        <end position="222"/>
    </location>
</feature>
<dbReference type="Proteomes" id="UP000290253">
    <property type="component" value="Unassembled WGS sequence"/>
</dbReference>
<keyword evidence="2" id="KW-0963">Cytoplasm</keyword>
<comment type="subcellular location">
    <subcellularLocation>
        <location evidence="1">Cytoplasm</location>
    </subcellularLocation>
</comment>
<keyword evidence="5" id="KW-0805">Transcription regulation</keyword>
<dbReference type="AlphaFoldDB" id="A0A4Q1SB88"/>
<dbReference type="InterPro" id="IPR001867">
    <property type="entry name" value="OmpR/PhoB-type_DNA-bd"/>
</dbReference>
<dbReference type="InterPro" id="IPR011006">
    <property type="entry name" value="CheY-like_superfamily"/>
</dbReference>
<dbReference type="SMART" id="SM00862">
    <property type="entry name" value="Trans_reg_C"/>
    <property type="match status" value="1"/>
</dbReference>
<sequence length="227" mass="25435">MNTSILLVDDDIEYAELLGVILHQAGIHVTLCHTGKQALQEVASAPFNLILMDVAMPEMDGFSALHQLRRVSDIPVIMLTSRIAAADRVQGLDGGADDYICKPCDPDELLSRIRAVLRRTHRSNYDPVFLFGSHRFESRTRELTHDNRVIRLTSLEAELLSMLLHARGRTVTRESIALALQDRELDAFDRSLDVHISRLRAKLGEDAASIQTIRGIGYSLHATIERM</sequence>
<accession>A0A4Q1SB88</accession>
<evidence type="ECO:0000256" key="1">
    <source>
        <dbReference type="ARBA" id="ARBA00004496"/>
    </source>
</evidence>
<dbReference type="GO" id="GO:0032993">
    <property type="term" value="C:protein-DNA complex"/>
    <property type="evidence" value="ECO:0007669"/>
    <property type="project" value="TreeGrafter"/>
</dbReference>
<dbReference type="InterPro" id="IPR036388">
    <property type="entry name" value="WH-like_DNA-bd_sf"/>
</dbReference>
<dbReference type="SUPFAM" id="SSF52172">
    <property type="entry name" value="CheY-like"/>
    <property type="match status" value="1"/>
</dbReference>
<organism evidence="12 13">
    <name type="scientific">Silvibacterium dinghuense</name>
    <dbReference type="NCBI Taxonomy" id="1560006"/>
    <lineage>
        <taxon>Bacteria</taxon>
        <taxon>Pseudomonadati</taxon>
        <taxon>Acidobacteriota</taxon>
        <taxon>Terriglobia</taxon>
        <taxon>Terriglobales</taxon>
        <taxon>Acidobacteriaceae</taxon>
        <taxon>Silvibacterium</taxon>
    </lineage>
</organism>
<evidence type="ECO:0000313" key="12">
    <source>
        <dbReference type="EMBL" id="RXS94267.1"/>
    </source>
</evidence>
<evidence type="ECO:0000259" key="10">
    <source>
        <dbReference type="PROSITE" id="PS50110"/>
    </source>
</evidence>
<keyword evidence="6 9" id="KW-0238">DNA-binding</keyword>
<keyword evidence="3 8" id="KW-0597">Phosphoprotein</keyword>
<keyword evidence="13" id="KW-1185">Reference proteome</keyword>
<dbReference type="GO" id="GO:0000156">
    <property type="term" value="F:phosphorelay response regulator activity"/>
    <property type="evidence" value="ECO:0007669"/>
    <property type="project" value="TreeGrafter"/>
</dbReference>
<dbReference type="GO" id="GO:0005829">
    <property type="term" value="C:cytosol"/>
    <property type="evidence" value="ECO:0007669"/>
    <property type="project" value="TreeGrafter"/>
</dbReference>
<dbReference type="SMART" id="SM00448">
    <property type="entry name" value="REC"/>
    <property type="match status" value="1"/>
</dbReference>
<dbReference type="InterPro" id="IPR039420">
    <property type="entry name" value="WalR-like"/>
</dbReference>
<dbReference type="Pfam" id="PF00486">
    <property type="entry name" value="Trans_reg_C"/>
    <property type="match status" value="1"/>
</dbReference>
<dbReference type="RefSeq" id="WP_129209005.1">
    <property type="nucleotide sequence ID" value="NZ_BMGU01000005.1"/>
</dbReference>
<dbReference type="Gene3D" id="6.10.250.690">
    <property type="match status" value="1"/>
</dbReference>
<dbReference type="InterPro" id="IPR001789">
    <property type="entry name" value="Sig_transdc_resp-reg_receiver"/>
</dbReference>
<dbReference type="GO" id="GO:0000976">
    <property type="term" value="F:transcription cis-regulatory region binding"/>
    <property type="evidence" value="ECO:0007669"/>
    <property type="project" value="TreeGrafter"/>
</dbReference>
<gene>
    <name evidence="12" type="ORF">ESZ00_14275</name>
</gene>
<evidence type="ECO:0000259" key="11">
    <source>
        <dbReference type="PROSITE" id="PS51755"/>
    </source>
</evidence>
<comment type="caution">
    <text evidence="12">The sequence shown here is derived from an EMBL/GenBank/DDBJ whole genome shotgun (WGS) entry which is preliminary data.</text>
</comment>
<feature type="domain" description="OmpR/PhoB-type" evidence="11">
    <location>
        <begin position="126"/>
        <end position="222"/>
    </location>
</feature>
<evidence type="ECO:0000256" key="5">
    <source>
        <dbReference type="ARBA" id="ARBA00023015"/>
    </source>
</evidence>
<evidence type="ECO:0000256" key="3">
    <source>
        <dbReference type="ARBA" id="ARBA00022553"/>
    </source>
</evidence>
<evidence type="ECO:0000313" key="13">
    <source>
        <dbReference type="Proteomes" id="UP000290253"/>
    </source>
</evidence>
<dbReference type="Gene3D" id="1.10.10.10">
    <property type="entry name" value="Winged helix-like DNA-binding domain superfamily/Winged helix DNA-binding domain"/>
    <property type="match status" value="1"/>
</dbReference>
<dbReference type="PANTHER" id="PTHR48111">
    <property type="entry name" value="REGULATOR OF RPOS"/>
    <property type="match status" value="1"/>
</dbReference>
<dbReference type="Gene3D" id="3.40.50.2300">
    <property type="match status" value="1"/>
</dbReference>
<feature type="domain" description="Response regulatory" evidence="10">
    <location>
        <begin position="4"/>
        <end position="117"/>
    </location>
</feature>
<evidence type="ECO:0000256" key="6">
    <source>
        <dbReference type="ARBA" id="ARBA00023125"/>
    </source>
</evidence>
<dbReference type="CDD" id="cd00383">
    <property type="entry name" value="trans_reg_C"/>
    <property type="match status" value="1"/>
</dbReference>
<dbReference type="PANTHER" id="PTHR48111:SF39">
    <property type="entry name" value="TRANSCRIPTIONAL REGULATORY PROTEIN CPXR"/>
    <property type="match status" value="1"/>
</dbReference>
<dbReference type="OrthoDB" id="341603at2"/>
<dbReference type="PROSITE" id="PS51755">
    <property type="entry name" value="OMPR_PHOB"/>
    <property type="match status" value="1"/>
</dbReference>
<name>A0A4Q1SB88_9BACT</name>
<evidence type="ECO:0000256" key="7">
    <source>
        <dbReference type="ARBA" id="ARBA00023163"/>
    </source>
</evidence>
<keyword evidence="4" id="KW-0902">Two-component regulatory system</keyword>
<protein>
    <submittedName>
        <fullName evidence="12">Response regulator transcription factor</fullName>
    </submittedName>
</protein>
<evidence type="ECO:0000256" key="2">
    <source>
        <dbReference type="ARBA" id="ARBA00022490"/>
    </source>
</evidence>
<evidence type="ECO:0000256" key="9">
    <source>
        <dbReference type="PROSITE-ProRule" id="PRU01091"/>
    </source>
</evidence>
<dbReference type="PROSITE" id="PS50110">
    <property type="entry name" value="RESPONSE_REGULATORY"/>
    <property type="match status" value="1"/>
</dbReference>
<proteinExistence type="predicted"/>
<feature type="modified residue" description="4-aspartylphosphate" evidence="8">
    <location>
        <position position="53"/>
    </location>
</feature>